<dbReference type="InterPro" id="IPR045519">
    <property type="entry name" value="DUF6476"/>
</dbReference>
<dbReference type="OrthoDB" id="7872651at2"/>
<sequence length="98" mass="10691">MTDAPDPIEPANLRFLRLLVTGLTTVMIVGLVTVVALIVMRFRDDGPILPEEITLPEGVTVQAVTTGDGWYALVTDDGRILIYDRITGALRQEVILGQ</sequence>
<feature type="transmembrane region" description="Helical" evidence="1">
    <location>
        <begin position="15"/>
        <end position="39"/>
    </location>
</feature>
<comment type="caution">
    <text evidence="2">The sequence shown here is derived from an EMBL/GenBank/DDBJ whole genome shotgun (WGS) entry which is preliminary data.</text>
</comment>
<gene>
    <name evidence="2" type="ORF">BXY66_1943</name>
</gene>
<protein>
    <submittedName>
        <fullName evidence="2">Uncharacterized protein</fullName>
    </submittedName>
</protein>
<keyword evidence="1" id="KW-0472">Membrane</keyword>
<proteinExistence type="predicted"/>
<dbReference type="Pfam" id="PF20082">
    <property type="entry name" value="DUF6476"/>
    <property type="match status" value="1"/>
</dbReference>
<organism evidence="2 3">
    <name type="scientific">Shimia isoporae</name>
    <dbReference type="NCBI Taxonomy" id="647720"/>
    <lineage>
        <taxon>Bacteria</taxon>
        <taxon>Pseudomonadati</taxon>
        <taxon>Pseudomonadota</taxon>
        <taxon>Alphaproteobacteria</taxon>
        <taxon>Rhodobacterales</taxon>
        <taxon>Roseobacteraceae</taxon>
    </lineage>
</organism>
<dbReference type="AlphaFoldDB" id="A0A4R1NX83"/>
<name>A0A4R1NX83_9RHOB</name>
<dbReference type="RefSeq" id="WP_132859873.1">
    <property type="nucleotide sequence ID" value="NZ_SMGR01000001.1"/>
</dbReference>
<accession>A0A4R1NX83</accession>
<dbReference type="EMBL" id="SMGR01000001">
    <property type="protein sequence ID" value="TCL09878.1"/>
    <property type="molecule type" value="Genomic_DNA"/>
</dbReference>
<dbReference type="Proteomes" id="UP000295673">
    <property type="component" value="Unassembled WGS sequence"/>
</dbReference>
<evidence type="ECO:0000256" key="1">
    <source>
        <dbReference type="SAM" id="Phobius"/>
    </source>
</evidence>
<keyword evidence="3" id="KW-1185">Reference proteome</keyword>
<keyword evidence="1" id="KW-1133">Transmembrane helix</keyword>
<keyword evidence="1" id="KW-0812">Transmembrane</keyword>
<reference evidence="2 3" key="1">
    <citation type="submission" date="2019-03" db="EMBL/GenBank/DDBJ databases">
        <title>Genomic Encyclopedia of Archaeal and Bacterial Type Strains, Phase II (KMG-II): from individual species to whole genera.</title>
        <authorList>
            <person name="Goeker M."/>
        </authorList>
    </citation>
    <scope>NUCLEOTIDE SEQUENCE [LARGE SCALE GENOMIC DNA]</scope>
    <source>
        <strain evidence="2 3">DSM 26433</strain>
    </source>
</reference>
<evidence type="ECO:0000313" key="3">
    <source>
        <dbReference type="Proteomes" id="UP000295673"/>
    </source>
</evidence>
<evidence type="ECO:0000313" key="2">
    <source>
        <dbReference type="EMBL" id="TCL09878.1"/>
    </source>
</evidence>